<dbReference type="GeneID" id="87803810"/>
<evidence type="ECO:0000313" key="7">
    <source>
        <dbReference type="EMBL" id="WOO76938.1"/>
    </source>
</evidence>
<keyword evidence="1 6" id="KW-0812">Transmembrane</keyword>
<gene>
    <name evidence="7" type="primary">VMA21</name>
    <name evidence="7" type="ORF">LOC62_01G000552</name>
</gene>
<dbReference type="InterPro" id="IPR019013">
    <property type="entry name" value="Vma21"/>
</dbReference>
<protein>
    <submittedName>
        <fullName evidence="7">Vacuolar ATPase assembly integral membrane protein VMA21</fullName>
    </submittedName>
</protein>
<keyword evidence="2 6" id="KW-0256">Endoplasmic reticulum</keyword>
<evidence type="ECO:0000256" key="1">
    <source>
        <dbReference type="ARBA" id="ARBA00022692"/>
    </source>
</evidence>
<evidence type="ECO:0000256" key="2">
    <source>
        <dbReference type="ARBA" id="ARBA00022824"/>
    </source>
</evidence>
<dbReference type="Pfam" id="PF09446">
    <property type="entry name" value="VMA21"/>
    <property type="match status" value="1"/>
</dbReference>
<evidence type="ECO:0000256" key="6">
    <source>
        <dbReference type="HAMAP-Rule" id="MF_03058"/>
    </source>
</evidence>
<comment type="function">
    <text evidence="6">Required for the assembly of the V0 complex of the vacuolar ATPase (V-ATPase) in the endoplasmic reticulum.</text>
</comment>
<evidence type="ECO:0000256" key="5">
    <source>
        <dbReference type="ARBA" id="ARBA00023329"/>
    </source>
</evidence>
<dbReference type="GO" id="GO:0070072">
    <property type="term" value="P:vacuolar proton-transporting V-type ATPase complex assembly"/>
    <property type="evidence" value="ECO:0007669"/>
    <property type="project" value="UniProtKB-UniRule"/>
</dbReference>
<dbReference type="Proteomes" id="UP000827549">
    <property type="component" value="Chromosome 1"/>
</dbReference>
<keyword evidence="4 6" id="KW-0472">Membrane</keyword>
<dbReference type="RefSeq" id="XP_062622970.1">
    <property type="nucleotide sequence ID" value="XM_062766986.1"/>
</dbReference>
<evidence type="ECO:0000256" key="3">
    <source>
        <dbReference type="ARBA" id="ARBA00022989"/>
    </source>
</evidence>
<accession>A0AAF0XZF1</accession>
<dbReference type="GO" id="GO:0012507">
    <property type="term" value="C:ER to Golgi transport vesicle membrane"/>
    <property type="evidence" value="ECO:0007669"/>
    <property type="project" value="UniProtKB-SubCell"/>
</dbReference>
<comment type="subcellular location">
    <subcellularLocation>
        <location evidence="6">Endoplasmic reticulum membrane</location>
        <topology evidence="6">Multi-pass membrane protein</topology>
    </subcellularLocation>
    <subcellularLocation>
        <location evidence="6">Endoplasmic reticulum-Golgi intermediate compartment membrane</location>
        <topology evidence="6">Multi-pass membrane protein</topology>
    </subcellularLocation>
    <subcellularLocation>
        <location evidence="6">Cytoplasmic vesicle</location>
        <location evidence="6">COPII-coated vesicle membrane</location>
        <topology evidence="6">Multi-pass membrane protein</topology>
    </subcellularLocation>
</comment>
<dbReference type="PANTHER" id="PTHR31792">
    <property type="entry name" value="VACUOLAR ATPASE ASSEMBLY INTEGRAL MEMBRANE PROTEIN VMA21"/>
    <property type="match status" value="1"/>
</dbReference>
<sequence length="89" mass="9374">MPASGKMAAPPSQGIEQGVLLKLFTFAVLMAIVPISTYFVTVQHLWNGNTAYAALSAVLAANIVLGGYVYLAFAEDAASKAEVQEKKAQ</sequence>
<dbReference type="EMBL" id="CP086714">
    <property type="protein sequence ID" value="WOO76938.1"/>
    <property type="molecule type" value="Genomic_DNA"/>
</dbReference>
<keyword evidence="5 6" id="KW-0968">Cytoplasmic vesicle</keyword>
<keyword evidence="8" id="KW-1185">Reference proteome</keyword>
<evidence type="ECO:0000313" key="8">
    <source>
        <dbReference type="Proteomes" id="UP000827549"/>
    </source>
</evidence>
<comment type="caution">
    <text evidence="6">Lacks conserved residue(s) required for the propagation of feature annotation.</text>
</comment>
<organism evidence="7 8">
    <name type="scientific">Vanrija pseudolonga</name>
    <dbReference type="NCBI Taxonomy" id="143232"/>
    <lineage>
        <taxon>Eukaryota</taxon>
        <taxon>Fungi</taxon>
        <taxon>Dikarya</taxon>
        <taxon>Basidiomycota</taxon>
        <taxon>Agaricomycotina</taxon>
        <taxon>Tremellomycetes</taxon>
        <taxon>Trichosporonales</taxon>
        <taxon>Trichosporonaceae</taxon>
        <taxon>Vanrija</taxon>
    </lineage>
</organism>
<reference evidence="7" key="1">
    <citation type="submission" date="2023-10" db="EMBL/GenBank/DDBJ databases">
        <authorList>
            <person name="Noh H."/>
        </authorList>
    </citation>
    <scope>NUCLEOTIDE SEQUENCE</scope>
    <source>
        <strain evidence="7">DUCC4014</strain>
    </source>
</reference>
<dbReference type="GO" id="GO:0005789">
    <property type="term" value="C:endoplasmic reticulum membrane"/>
    <property type="evidence" value="ECO:0007669"/>
    <property type="project" value="UniProtKB-SubCell"/>
</dbReference>
<feature type="transmembrane region" description="Helical" evidence="6">
    <location>
        <begin position="52"/>
        <end position="73"/>
    </location>
</feature>
<comment type="similarity">
    <text evidence="6">Belongs to the VMA21 family.</text>
</comment>
<evidence type="ECO:0000256" key="4">
    <source>
        <dbReference type="ARBA" id="ARBA00023136"/>
    </source>
</evidence>
<dbReference type="HAMAP" id="MF_03058">
    <property type="entry name" value="VMA21"/>
    <property type="match status" value="1"/>
</dbReference>
<proteinExistence type="inferred from homology"/>
<dbReference type="GO" id="GO:0033116">
    <property type="term" value="C:endoplasmic reticulum-Golgi intermediate compartment membrane"/>
    <property type="evidence" value="ECO:0007669"/>
    <property type="project" value="UniProtKB-SubCell"/>
</dbReference>
<dbReference type="AlphaFoldDB" id="A0AAF0XZF1"/>
<dbReference type="PANTHER" id="PTHR31792:SF3">
    <property type="entry name" value="VACUOLAR ATPASE ASSEMBLY INTEGRAL MEMBRANE PROTEIN VMA21"/>
    <property type="match status" value="1"/>
</dbReference>
<feature type="transmembrane region" description="Helical" evidence="6">
    <location>
        <begin position="20"/>
        <end position="40"/>
    </location>
</feature>
<keyword evidence="3 6" id="KW-1133">Transmembrane helix</keyword>
<name>A0AAF0XZF1_9TREE</name>